<organism evidence="13 14">
    <name type="scientific">Oldenlandia corymbosa var. corymbosa</name>
    <dbReference type="NCBI Taxonomy" id="529605"/>
    <lineage>
        <taxon>Eukaryota</taxon>
        <taxon>Viridiplantae</taxon>
        <taxon>Streptophyta</taxon>
        <taxon>Embryophyta</taxon>
        <taxon>Tracheophyta</taxon>
        <taxon>Spermatophyta</taxon>
        <taxon>Magnoliopsida</taxon>
        <taxon>eudicotyledons</taxon>
        <taxon>Gunneridae</taxon>
        <taxon>Pentapetalae</taxon>
        <taxon>asterids</taxon>
        <taxon>lamiids</taxon>
        <taxon>Gentianales</taxon>
        <taxon>Rubiaceae</taxon>
        <taxon>Rubioideae</taxon>
        <taxon>Spermacoceae</taxon>
        <taxon>Hedyotis-Oldenlandia complex</taxon>
        <taxon>Oldenlandia</taxon>
    </lineage>
</organism>
<dbReference type="InterPro" id="IPR011665">
    <property type="entry name" value="BRF1_TBP-bd_dom"/>
</dbReference>
<keyword evidence="9" id="KW-0539">Nucleus</keyword>
<dbReference type="InterPro" id="IPR013150">
    <property type="entry name" value="TFIIB_cyclin"/>
</dbReference>
<dbReference type="GO" id="GO:0000995">
    <property type="term" value="F:RNA polymerase III general transcription initiation factor activity"/>
    <property type="evidence" value="ECO:0007669"/>
    <property type="project" value="TreeGrafter"/>
</dbReference>
<keyword evidence="14" id="KW-1185">Reference proteome</keyword>
<evidence type="ECO:0000256" key="7">
    <source>
        <dbReference type="ARBA" id="ARBA00023159"/>
    </source>
</evidence>
<evidence type="ECO:0000256" key="4">
    <source>
        <dbReference type="ARBA" id="ARBA00022771"/>
    </source>
</evidence>
<keyword evidence="11" id="KW-0472">Membrane</keyword>
<keyword evidence="11" id="KW-0812">Transmembrane</keyword>
<sequence>MNGVFVRSVQNDYSQSFERTLEKGRRHIEDLMTKLEMADESLGNQAVAFYRIALERSFTRGRRTEQVAAACLYIACRVNNKPFLLIDFAIWLSVNVYILGAVYLELCKKLSLDEHPFVQKPVDPSLFMHRFTSALMKGDYQNKVSRTALQIVASMKRDWMQTGRKPSGICGAALFISALSHGYKYSKSEIIKIVHICEATLTKRLVEFENTESGSLTIEEFTQKAEEFERENRSNKLQNVNASESDKVEVLCEHKGKEPHFAHGLCRSCYKDFLELSGGLNGGSEPPAFQVAEMKRLAKASAEKEGCPDEANDDVFNKKKEAITEAENFSIFGNLDAPFNGTNAEDGDNPSMTDDAENLSDIDDFEVNCYLNSEEESRLKKIIWEEMNKEYLQEQAAKEAAAAAAMKDLGFASDDVLDARKLAAAAAAAVAKSREQRKQKRALEEKNAGPPRTAAEATRQMLTKKGLSSKINYDELDKLFDEELPSNAKKSRVESEQDNEKSTGKLAEKEEENEAKSSSLNEQEEGEEDMEDDVGEEIYGDQMYDQNEYYYEEENNDFDDEF</sequence>
<dbReference type="EMBL" id="OX459118">
    <property type="protein sequence ID" value="CAI9087437.1"/>
    <property type="molecule type" value="Genomic_DNA"/>
</dbReference>
<keyword evidence="4" id="KW-0863">Zinc-finger</keyword>
<dbReference type="GO" id="GO:0070897">
    <property type="term" value="P:transcription preinitiation complex assembly"/>
    <property type="evidence" value="ECO:0007669"/>
    <property type="project" value="InterPro"/>
</dbReference>
<keyword evidence="6" id="KW-0805">Transcription regulation</keyword>
<dbReference type="InterPro" id="IPR013763">
    <property type="entry name" value="Cyclin-like_dom"/>
</dbReference>
<dbReference type="FunFam" id="1.10.472.10:FF:000007">
    <property type="entry name" value="Transcription factor IIIB 90 kDa subunit"/>
    <property type="match status" value="1"/>
</dbReference>
<dbReference type="GO" id="GO:0008270">
    <property type="term" value="F:zinc ion binding"/>
    <property type="evidence" value="ECO:0007669"/>
    <property type="project" value="UniProtKB-KW"/>
</dbReference>
<gene>
    <name evidence="13" type="ORF">OLC1_LOCUS276</name>
</gene>
<dbReference type="Pfam" id="PF00382">
    <property type="entry name" value="TFIIB"/>
    <property type="match status" value="2"/>
</dbReference>
<dbReference type="InterPro" id="IPR000812">
    <property type="entry name" value="TFIIB"/>
</dbReference>
<name>A0AAV1BZF0_OLDCO</name>
<dbReference type="GO" id="GO:0017025">
    <property type="term" value="F:TBP-class protein binding"/>
    <property type="evidence" value="ECO:0007669"/>
    <property type="project" value="InterPro"/>
</dbReference>
<keyword evidence="7" id="KW-0010">Activator</keyword>
<feature type="domain" description="Cyclin-like" evidence="12">
    <location>
        <begin position="26"/>
        <end position="108"/>
    </location>
</feature>
<protein>
    <submittedName>
        <fullName evidence="13">OLC1v1021505C1</fullName>
    </submittedName>
</protein>
<proteinExistence type="inferred from homology"/>
<dbReference type="InterPro" id="IPR036915">
    <property type="entry name" value="Cyclin-like_sf"/>
</dbReference>
<dbReference type="CDD" id="cd20554">
    <property type="entry name" value="CYCLIN_TFIIIB90_rpt2"/>
    <property type="match status" value="1"/>
</dbReference>
<dbReference type="Proteomes" id="UP001161247">
    <property type="component" value="Chromosome 1"/>
</dbReference>
<evidence type="ECO:0000256" key="6">
    <source>
        <dbReference type="ARBA" id="ARBA00023015"/>
    </source>
</evidence>
<dbReference type="Gene3D" id="1.20.5.650">
    <property type="entry name" value="Single helix bin"/>
    <property type="match status" value="1"/>
</dbReference>
<evidence type="ECO:0000259" key="12">
    <source>
        <dbReference type="SMART" id="SM00385"/>
    </source>
</evidence>
<feature type="compositionally biased region" description="Acidic residues" evidence="10">
    <location>
        <begin position="550"/>
        <end position="562"/>
    </location>
</feature>
<dbReference type="Gene3D" id="1.10.472.10">
    <property type="entry name" value="Cyclin-like"/>
    <property type="match status" value="2"/>
</dbReference>
<dbReference type="SMART" id="SM00385">
    <property type="entry name" value="CYCLIN"/>
    <property type="match status" value="2"/>
</dbReference>
<dbReference type="Pfam" id="PF07741">
    <property type="entry name" value="BRF1"/>
    <property type="match status" value="1"/>
</dbReference>
<dbReference type="PANTHER" id="PTHR11618:SF4">
    <property type="entry name" value="TRANSCRIPTION FACTOR IIIB 90 KDA SUBUNIT"/>
    <property type="match status" value="1"/>
</dbReference>
<dbReference type="GO" id="GO:0005634">
    <property type="term" value="C:nucleus"/>
    <property type="evidence" value="ECO:0007669"/>
    <property type="project" value="UniProtKB-SubCell"/>
</dbReference>
<evidence type="ECO:0000256" key="10">
    <source>
        <dbReference type="SAM" id="MobiDB-lite"/>
    </source>
</evidence>
<keyword evidence="5" id="KW-0862">Zinc</keyword>
<feature type="compositionally biased region" description="Acidic residues" evidence="10">
    <location>
        <begin position="522"/>
        <end position="539"/>
    </location>
</feature>
<evidence type="ECO:0000256" key="5">
    <source>
        <dbReference type="ARBA" id="ARBA00022833"/>
    </source>
</evidence>
<reference evidence="13" key="1">
    <citation type="submission" date="2023-03" db="EMBL/GenBank/DDBJ databases">
        <authorList>
            <person name="Julca I."/>
        </authorList>
    </citation>
    <scope>NUCLEOTIDE SEQUENCE</scope>
</reference>
<comment type="similarity">
    <text evidence="2">Belongs to the TFIIB family.</text>
</comment>
<evidence type="ECO:0000256" key="1">
    <source>
        <dbReference type="ARBA" id="ARBA00004123"/>
    </source>
</evidence>
<evidence type="ECO:0000256" key="2">
    <source>
        <dbReference type="ARBA" id="ARBA00010857"/>
    </source>
</evidence>
<evidence type="ECO:0000256" key="8">
    <source>
        <dbReference type="ARBA" id="ARBA00023163"/>
    </source>
</evidence>
<keyword evidence="8" id="KW-0804">Transcription</keyword>
<feature type="compositionally biased region" description="Basic and acidic residues" evidence="10">
    <location>
        <begin position="491"/>
        <end position="508"/>
    </location>
</feature>
<dbReference type="GO" id="GO:0001006">
    <property type="term" value="F:RNA polymerase III type 3 promoter sequence-specific DNA binding"/>
    <property type="evidence" value="ECO:0007669"/>
    <property type="project" value="TreeGrafter"/>
</dbReference>
<keyword evidence="11" id="KW-1133">Transmembrane helix</keyword>
<dbReference type="AlphaFoldDB" id="A0AAV1BZF0"/>
<dbReference type="PANTHER" id="PTHR11618">
    <property type="entry name" value="TRANSCRIPTION INITIATION FACTOR IIB-RELATED"/>
    <property type="match status" value="1"/>
</dbReference>
<accession>A0AAV1BZF0</accession>
<feature type="domain" description="Cyclin-like" evidence="12">
    <location>
        <begin position="126"/>
        <end position="210"/>
    </location>
</feature>
<feature type="transmembrane region" description="Helical" evidence="11">
    <location>
        <begin position="83"/>
        <end position="104"/>
    </location>
</feature>
<dbReference type="SUPFAM" id="SSF47954">
    <property type="entry name" value="Cyclin-like"/>
    <property type="match status" value="2"/>
</dbReference>
<dbReference type="GO" id="GO:0000126">
    <property type="term" value="C:transcription factor TFIIIB complex"/>
    <property type="evidence" value="ECO:0007669"/>
    <property type="project" value="TreeGrafter"/>
</dbReference>
<dbReference type="FunFam" id="1.10.472.10:FF:000066">
    <property type="entry name" value="Transcription factor IIIB subunit"/>
    <property type="match status" value="1"/>
</dbReference>
<feature type="compositionally biased region" description="Basic and acidic residues" evidence="10">
    <location>
        <begin position="433"/>
        <end position="447"/>
    </location>
</feature>
<evidence type="ECO:0000256" key="3">
    <source>
        <dbReference type="ARBA" id="ARBA00022723"/>
    </source>
</evidence>
<feature type="region of interest" description="Disordered" evidence="10">
    <location>
        <begin position="433"/>
        <end position="466"/>
    </location>
</feature>
<dbReference type="GO" id="GO:0097550">
    <property type="term" value="C:transcription preinitiation complex"/>
    <property type="evidence" value="ECO:0007669"/>
    <property type="project" value="TreeGrafter"/>
</dbReference>
<evidence type="ECO:0000256" key="11">
    <source>
        <dbReference type="SAM" id="Phobius"/>
    </source>
</evidence>
<comment type="subcellular location">
    <subcellularLocation>
        <location evidence="1">Nucleus</location>
    </subcellularLocation>
</comment>
<feature type="region of interest" description="Disordered" evidence="10">
    <location>
        <begin position="481"/>
        <end position="562"/>
    </location>
</feature>
<keyword evidence="3" id="KW-0479">Metal-binding</keyword>
<dbReference type="CDD" id="cd20553">
    <property type="entry name" value="CYCLIN_TFIIIB90_rpt1"/>
    <property type="match status" value="1"/>
</dbReference>
<evidence type="ECO:0000313" key="14">
    <source>
        <dbReference type="Proteomes" id="UP001161247"/>
    </source>
</evidence>
<evidence type="ECO:0000313" key="13">
    <source>
        <dbReference type="EMBL" id="CAI9087437.1"/>
    </source>
</evidence>
<evidence type="ECO:0000256" key="9">
    <source>
        <dbReference type="ARBA" id="ARBA00023242"/>
    </source>
</evidence>